<dbReference type="Proteomes" id="UP001597493">
    <property type="component" value="Unassembled WGS sequence"/>
</dbReference>
<dbReference type="InterPro" id="IPR029058">
    <property type="entry name" value="AB_hydrolase_fold"/>
</dbReference>
<evidence type="ECO:0000313" key="3">
    <source>
        <dbReference type="EMBL" id="MFD2661784.1"/>
    </source>
</evidence>
<dbReference type="InterPro" id="IPR000383">
    <property type="entry name" value="Xaa-Pro-like_dom"/>
</dbReference>
<dbReference type="NCBIfam" id="TIGR00976">
    <property type="entry name" value="CocE_NonD"/>
    <property type="match status" value="1"/>
</dbReference>
<gene>
    <name evidence="3" type="ORF">ACFSW5_16135</name>
</gene>
<dbReference type="PANTHER" id="PTHR43056">
    <property type="entry name" value="PEPTIDASE S9 PROLYL OLIGOPEPTIDASE"/>
    <property type="match status" value="1"/>
</dbReference>
<evidence type="ECO:0000256" key="1">
    <source>
        <dbReference type="ARBA" id="ARBA00022801"/>
    </source>
</evidence>
<reference evidence="4" key="1">
    <citation type="journal article" date="2019" name="Int. J. Syst. Evol. Microbiol.">
        <title>The Global Catalogue of Microorganisms (GCM) 10K type strain sequencing project: providing services to taxonomists for standard genome sequencing and annotation.</title>
        <authorList>
            <consortium name="The Broad Institute Genomics Platform"/>
            <consortium name="The Broad Institute Genome Sequencing Center for Infectious Disease"/>
            <person name="Wu L."/>
            <person name="Ma J."/>
        </authorList>
    </citation>
    <scope>NUCLEOTIDE SEQUENCE [LARGE SCALE GENOMIC DNA]</scope>
    <source>
        <strain evidence="4">TISTR 1827</strain>
    </source>
</reference>
<proteinExistence type="predicted"/>
<accession>A0ABW5QZG9</accession>
<dbReference type="Gene3D" id="2.60.120.260">
    <property type="entry name" value="Galactose-binding domain-like"/>
    <property type="match status" value="1"/>
</dbReference>
<dbReference type="SUPFAM" id="SSF49785">
    <property type="entry name" value="Galactose-binding domain-like"/>
    <property type="match status" value="1"/>
</dbReference>
<dbReference type="InterPro" id="IPR050585">
    <property type="entry name" value="Xaa-Pro_dipeptidyl-ppase/CocE"/>
</dbReference>
<dbReference type="InterPro" id="IPR005674">
    <property type="entry name" value="CocE/Ser_esterase"/>
</dbReference>
<dbReference type="PANTHER" id="PTHR43056:SF10">
    <property type="entry name" value="COCE_NOND FAMILY, PUTATIVE (AFU_ORTHOLOGUE AFUA_7G00600)-RELATED"/>
    <property type="match status" value="1"/>
</dbReference>
<sequence>MRFGDAIVERGVPCVMRDGVTLYSDIYMPVGEGTYPVLLMRQPYGRMIASTVSHAHPLWYARHGYIVVIQDVRGRGDSEGEFIPFVQEAEDGYDAVEWAAALPRSNGRVGMYGFSYQGLTQWAAASLAPPSLKAIAPSMCPSDLYHGSFYPFGSFSIGDKLPWAFQLARDTAMRAGDTAAVELCSQTMRHPEDRLFHVPVLDKHPVLEKYFPAYYEWCEHTEYDDYWKERDWTAKFLEHPVPALHIGGWYDTYLMGTIRSFEALQSAPAKEGMLHRLIVGPWAHIPWGRKAGGVDHGPDADGNVHLEQLRWFDYWLKDDRTADQAAEPKVKYYEQYSGEWVTADSFPSELAPGECRLYLSGSEKPAGGALGGGRLKEAAADIDGEAVPDVFVYDARLPMRTDSFLPVDRSPVQDRYEILVYTSRELAETLRLAGSPKVKARVQSLAGPTDLVATLTALLPDGTARFLSVGRTDIGGATGESSEGCEGEWEYAEITMRPVAAALAPGTRVRLELTGSAFPLFVRHPNGGEADKHGAGEDGLKIAAVAVASDGGRPSWLELPVRRDPHIS</sequence>
<evidence type="ECO:0000313" key="4">
    <source>
        <dbReference type="Proteomes" id="UP001597493"/>
    </source>
</evidence>
<dbReference type="SMART" id="SM00939">
    <property type="entry name" value="PepX_C"/>
    <property type="match status" value="1"/>
</dbReference>
<dbReference type="RefSeq" id="WP_379275063.1">
    <property type="nucleotide sequence ID" value="NZ_JBHUGT010000012.1"/>
</dbReference>
<dbReference type="InterPro" id="IPR013736">
    <property type="entry name" value="Xaa-Pro_dipept_C"/>
</dbReference>
<keyword evidence="1 3" id="KW-0378">Hydrolase</keyword>
<dbReference type="Gene3D" id="1.10.3020.10">
    <property type="entry name" value="alpha-amino acid ester hydrolase ( Helical cap domain)"/>
    <property type="match status" value="1"/>
</dbReference>
<feature type="domain" description="Xaa-Pro dipeptidyl-peptidase C-terminal" evidence="2">
    <location>
        <begin position="309"/>
        <end position="558"/>
    </location>
</feature>
<organism evidence="3 4">
    <name type="scientific">Paenibacillus thailandensis</name>
    <dbReference type="NCBI Taxonomy" id="393250"/>
    <lineage>
        <taxon>Bacteria</taxon>
        <taxon>Bacillati</taxon>
        <taxon>Bacillota</taxon>
        <taxon>Bacilli</taxon>
        <taxon>Bacillales</taxon>
        <taxon>Paenibacillaceae</taxon>
        <taxon>Paenibacillus</taxon>
    </lineage>
</organism>
<dbReference type="Pfam" id="PF08530">
    <property type="entry name" value="PepX_C"/>
    <property type="match status" value="1"/>
</dbReference>
<protein>
    <submittedName>
        <fullName evidence="3">CocE/NonD family hydrolase</fullName>
    </submittedName>
</protein>
<evidence type="ECO:0000259" key="2">
    <source>
        <dbReference type="SMART" id="SM00939"/>
    </source>
</evidence>
<dbReference type="SUPFAM" id="SSF53474">
    <property type="entry name" value="alpha/beta-Hydrolases"/>
    <property type="match status" value="1"/>
</dbReference>
<dbReference type="EMBL" id="JBHUMY010000016">
    <property type="protein sequence ID" value="MFD2661784.1"/>
    <property type="molecule type" value="Genomic_DNA"/>
</dbReference>
<dbReference type="InterPro" id="IPR008979">
    <property type="entry name" value="Galactose-bd-like_sf"/>
</dbReference>
<keyword evidence="4" id="KW-1185">Reference proteome</keyword>
<dbReference type="GO" id="GO:0016787">
    <property type="term" value="F:hydrolase activity"/>
    <property type="evidence" value="ECO:0007669"/>
    <property type="project" value="UniProtKB-KW"/>
</dbReference>
<comment type="caution">
    <text evidence="3">The sequence shown here is derived from an EMBL/GenBank/DDBJ whole genome shotgun (WGS) entry which is preliminary data.</text>
</comment>
<dbReference type="Pfam" id="PF02129">
    <property type="entry name" value="Peptidase_S15"/>
    <property type="match status" value="1"/>
</dbReference>
<dbReference type="Gene3D" id="3.40.50.1820">
    <property type="entry name" value="alpha/beta hydrolase"/>
    <property type="match status" value="1"/>
</dbReference>
<name>A0ABW5QZG9_9BACL</name>